<evidence type="ECO:0008006" key="3">
    <source>
        <dbReference type="Google" id="ProtNLM"/>
    </source>
</evidence>
<dbReference type="AlphaFoldDB" id="A0A1M7ZGT8"/>
<reference evidence="2" key="1">
    <citation type="submission" date="2016-12" db="EMBL/GenBank/DDBJ databases">
        <authorList>
            <person name="Varghese N."/>
            <person name="Submissions S."/>
        </authorList>
    </citation>
    <scope>NUCLEOTIDE SEQUENCE [LARGE SCALE GENOMIC DNA]</scope>
    <source>
        <strain evidence="2">DSM 25035</strain>
    </source>
</reference>
<dbReference type="EMBL" id="FRXN01000004">
    <property type="protein sequence ID" value="SHO64029.1"/>
    <property type="molecule type" value="Genomic_DNA"/>
</dbReference>
<gene>
    <name evidence="1" type="ORF">SAMN04488108_3199</name>
</gene>
<dbReference type="Proteomes" id="UP000184609">
    <property type="component" value="Unassembled WGS sequence"/>
</dbReference>
<accession>A0A1M7ZGT8</accession>
<proteinExistence type="predicted"/>
<evidence type="ECO:0000313" key="1">
    <source>
        <dbReference type="EMBL" id="SHO64029.1"/>
    </source>
</evidence>
<dbReference type="Pfam" id="PF14054">
    <property type="entry name" value="DUF4249"/>
    <property type="match status" value="1"/>
</dbReference>
<name>A0A1M7ZGT8_9BACT</name>
<dbReference type="InterPro" id="IPR025345">
    <property type="entry name" value="DUF4249"/>
</dbReference>
<dbReference type="OrthoDB" id="1062680at2"/>
<protein>
    <recommendedName>
        <fullName evidence="3">DUF4249 domain-containing protein</fullName>
    </recommendedName>
</protein>
<dbReference type="STRING" id="1073327.SAMN04488108_3199"/>
<sequence>MRTLFKSVITLLVLVYLSACREVYEPEVNQLDQRVLVVEGYLDSEGLKSELRLSKTSELGADSSPSPELGASVELISSSGATYPLVEEGDGLYVFQADISKENTYHLSIQLSNGEQVLSDPIQPILTPPILEAGFVKDEAGIEVFVNTQGDENADDFLWTYEETWIFLPRVRVTFIYKPGEGVVNRNDDERIDLCYKTVRNAGVLLETSSRFEDQVVFRQTIKEFEEGDPRMQKRYSILVSQKAIPQDAVEFWETLKRNSEDIGTVFSPLPSLIGGNLHFVVDENRPVIGQISIGVVQQSRIFIDREEILPWEIFTPEFDDCFIGTDTIRTSMYGQTFSSGAVLPARVVPGPMGPLGYFTTDRRCADCTLYADREKPAFWID</sequence>
<keyword evidence="2" id="KW-1185">Reference proteome</keyword>
<evidence type="ECO:0000313" key="2">
    <source>
        <dbReference type="Proteomes" id="UP000184609"/>
    </source>
</evidence>
<organism evidence="1 2">
    <name type="scientific">Algoriphagus zhangzhouensis</name>
    <dbReference type="NCBI Taxonomy" id="1073327"/>
    <lineage>
        <taxon>Bacteria</taxon>
        <taxon>Pseudomonadati</taxon>
        <taxon>Bacteroidota</taxon>
        <taxon>Cytophagia</taxon>
        <taxon>Cytophagales</taxon>
        <taxon>Cyclobacteriaceae</taxon>
        <taxon>Algoriphagus</taxon>
    </lineage>
</organism>
<dbReference type="RefSeq" id="WP_073572807.1">
    <property type="nucleotide sequence ID" value="NZ_FRXN01000004.1"/>
</dbReference>